<dbReference type="Pfam" id="PF00754">
    <property type="entry name" value="F5_F8_type_C"/>
    <property type="match status" value="3"/>
</dbReference>
<evidence type="ECO:0000313" key="12">
    <source>
        <dbReference type="Proteomes" id="UP001211987"/>
    </source>
</evidence>
<dbReference type="Proteomes" id="UP001211987">
    <property type="component" value="Unassembled WGS sequence"/>
</dbReference>
<dbReference type="InterPro" id="IPR001791">
    <property type="entry name" value="Laminin_G"/>
</dbReference>
<dbReference type="GO" id="GO:0004563">
    <property type="term" value="F:beta-N-acetylhexosaminidase activity"/>
    <property type="evidence" value="ECO:0007669"/>
    <property type="project" value="InterPro"/>
</dbReference>
<evidence type="ECO:0000256" key="3">
    <source>
        <dbReference type="ARBA" id="ARBA00022801"/>
    </source>
</evidence>
<keyword evidence="6" id="KW-0175">Coiled coil</keyword>
<evidence type="ECO:0000313" key="11">
    <source>
        <dbReference type="EMBL" id="MDB7082698.1"/>
    </source>
</evidence>
<organism evidence="11 12">
    <name type="scientific">Thomasclavelia ramosa</name>
    <dbReference type="NCBI Taxonomy" id="1547"/>
    <lineage>
        <taxon>Bacteria</taxon>
        <taxon>Bacillati</taxon>
        <taxon>Bacillota</taxon>
        <taxon>Erysipelotrichia</taxon>
        <taxon>Erysipelotrichales</taxon>
        <taxon>Coprobacillaceae</taxon>
        <taxon>Thomasclavelia</taxon>
    </lineage>
</organism>
<evidence type="ECO:0000256" key="5">
    <source>
        <dbReference type="PIRSR" id="PIRSR625705-1"/>
    </source>
</evidence>
<accession>A0AB35IG77</accession>
<keyword evidence="4" id="KW-0326">Glycosidase</keyword>
<evidence type="ECO:0000256" key="1">
    <source>
        <dbReference type="ARBA" id="ARBA00006285"/>
    </source>
</evidence>
<comment type="caution">
    <text evidence="11">The sequence shown here is derived from an EMBL/GenBank/DDBJ whole genome shotgun (WGS) entry which is preliminary data.</text>
</comment>
<keyword evidence="3" id="KW-0378">Hydrolase</keyword>
<protein>
    <submittedName>
        <fullName evidence="11">Discoidin domain-containing protein</fullName>
    </submittedName>
</protein>
<dbReference type="Gene3D" id="3.30.379.10">
    <property type="entry name" value="Chitobiase/beta-hexosaminidase domain 2-like"/>
    <property type="match status" value="1"/>
</dbReference>
<dbReference type="CDD" id="cd06564">
    <property type="entry name" value="GH20_DspB_LnbB-like"/>
    <property type="match status" value="1"/>
</dbReference>
<feature type="domain" description="F5/8 type C" evidence="10">
    <location>
        <begin position="1397"/>
        <end position="1545"/>
    </location>
</feature>
<dbReference type="PRINTS" id="PR00738">
    <property type="entry name" value="GLHYDRLASE20"/>
</dbReference>
<dbReference type="Gene3D" id="3.20.20.80">
    <property type="entry name" value="Glycosidases"/>
    <property type="match status" value="1"/>
</dbReference>
<dbReference type="InterPro" id="IPR000421">
    <property type="entry name" value="FA58C"/>
</dbReference>
<dbReference type="EMBL" id="JAQLKE010000003">
    <property type="protein sequence ID" value="MDB7082698.1"/>
    <property type="molecule type" value="Genomic_DNA"/>
</dbReference>
<feature type="active site" description="Proton donor" evidence="5">
    <location>
        <position position="1009"/>
    </location>
</feature>
<dbReference type="CDD" id="cd00110">
    <property type="entry name" value="LamG"/>
    <property type="match status" value="1"/>
</dbReference>
<evidence type="ECO:0000256" key="8">
    <source>
        <dbReference type="SAM" id="Phobius"/>
    </source>
</evidence>
<dbReference type="PANTHER" id="PTHR43678">
    <property type="entry name" value="PUTATIVE (AFU_ORTHOLOGUE AFUA_2G00640)-RELATED"/>
    <property type="match status" value="1"/>
</dbReference>
<feature type="coiled-coil region" evidence="6">
    <location>
        <begin position="1816"/>
        <end position="1852"/>
    </location>
</feature>
<dbReference type="InterPro" id="IPR015882">
    <property type="entry name" value="HEX_bac_N"/>
</dbReference>
<dbReference type="SUPFAM" id="SSF49899">
    <property type="entry name" value="Concanavalin A-like lectins/glucanases"/>
    <property type="match status" value="1"/>
</dbReference>
<dbReference type="Gene3D" id="1.20.1270.70">
    <property type="entry name" value="Designed single chain three-helix bundle"/>
    <property type="match status" value="1"/>
</dbReference>
<keyword evidence="2" id="KW-0245">EGF-like domain</keyword>
<dbReference type="SUPFAM" id="SSF56219">
    <property type="entry name" value="DNase I-like"/>
    <property type="match status" value="1"/>
</dbReference>
<keyword evidence="9" id="KW-0732">Signal</keyword>
<proteinExistence type="inferred from homology"/>
<evidence type="ECO:0000256" key="7">
    <source>
        <dbReference type="SAM" id="MobiDB-lite"/>
    </source>
</evidence>
<dbReference type="PROSITE" id="PS50022">
    <property type="entry name" value="FA58C_3"/>
    <property type="match status" value="3"/>
</dbReference>
<dbReference type="InterPro" id="IPR013320">
    <property type="entry name" value="ConA-like_dom_sf"/>
</dbReference>
<dbReference type="PANTHER" id="PTHR43678:SF1">
    <property type="entry name" value="BETA-N-ACETYLHEXOSAMINIDASE"/>
    <property type="match status" value="1"/>
</dbReference>
<dbReference type="RefSeq" id="WP_272018671.1">
    <property type="nucleotide sequence ID" value="NZ_JAQLKE010000003.1"/>
</dbReference>
<feature type="domain" description="F5/8 type C" evidence="10">
    <location>
        <begin position="331"/>
        <end position="481"/>
    </location>
</feature>
<dbReference type="InterPro" id="IPR036691">
    <property type="entry name" value="Endo/exonu/phosph_ase_sf"/>
</dbReference>
<feature type="domain" description="F5/8 type C" evidence="10">
    <location>
        <begin position="533"/>
        <end position="629"/>
    </location>
</feature>
<evidence type="ECO:0000256" key="2">
    <source>
        <dbReference type="ARBA" id="ARBA00022536"/>
    </source>
</evidence>
<dbReference type="Gene3D" id="2.60.120.200">
    <property type="match status" value="1"/>
</dbReference>
<dbReference type="Gene3D" id="1.20.1270.90">
    <property type="entry name" value="AF1782-like"/>
    <property type="match status" value="2"/>
</dbReference>
<dbReference type="SUPFAM" id="SSF51445">
    <property type="entry name" value="(Trans)glycosidases"/>
    <property type="match status" value="1"/>
</dbReference>
<evidence type="ECO:0000256" key="6">
    <source>
        <dbReference type="SAM" id="Coils"/>
    </source>
</evidence>
<dbReference type="InterPro" id="IPR008979">
    <property type="entry name" value="Galactose-bd-like_sf"/>
</dbReference>
<dbReference type="InterPro" id="IPR015883">
    <property type="entry name" value="Glyco_hydro_20_cat"/>
</dbReference>
<dbReference type="Gene3D" id="2.60.120.260">
    <property type="entry name" value="Galactose-binding domain-like"/>
    <property type="match status" value="3"/>
</dbReference>
<dbReference type="GO" id="GO:0005975">
    <property type="term" value="P:carbohydrate metabolic process"/>
    <property type="evidence" value="ECO:0007669"/>
    <property type="project" value="InterPro"/>
</dbReference>
<dbReference type="InterPro" id="IPR017853">
    <property type="entry name" value="GH"/>
</dbReference>
<feature type="chain" id="PRO_5044245939" evidence="9">
    <location>
        <begin position="30"/>
        <end position="2020"/>
    </location>
</feature>
<dbReference type="SUPFAM" id="SSF55545">
    <property type="entry name" value="beta-N-acetylhexosaminidase-like domain"/>
    <property type="match status" value="1"/>
</dbReference>
<keyword evidence="8" id="KW-1133">Transmembrane helix</keyword>
<dbReference type="Pfam" id="PF02838">
    <property type="entry name" value="Glyco_hydro_20b"/>
    <property type="match status" value="1"/>
</dbReference>
<feature type="transmembrane region" description="Helical" evidence="8">
    <location>
        <begin position="1998"/>
        <end position="2016"/>
    </location>
</feature>
<reference evidence="11" key="1">
    <citation type="submission" date="2023-01" db="EMBL/GenBank/DDBJ databases">
        <title>Human gut microbiome strain richness.</title>
        <authorList>
            <person name="Chen-Liaw A."/>
        </authorList>
    </citation>
    <scope>NUCLEOTIDE SEQUENCE</scope>
    <source>
        <strain evidence="11">1001217st2_G6_1001217B_191108</strain>
    </source>
</reference>
<keyword evidence="8" id="KW-0472">Membrane</keyword>
<dbReference type="Pfam" id="PF13385">
    <property type="entry name" value="Laminin_G_3"/>
    <property type="match status" value="1"/>
</dbReference>
<dbReference type="Gene3D" id="3.60.10.10">
    <property type="entry name" value="Endonuclease/exonuclease/phosphatase"/>
    <property type="match status" value="1"/>
</dbReference>
<comment type="similarity">
    <text evidence="1">Belongs to the glycosyl hydrolase 20 family.</text>
</comment>
<dbReference type="InterPro" id="IPR005135">
    <property type="entry name" value="Endo/exonuclease/phosphatase"/>
</dbReference>
<evidence type="ECO:0000256" key="4">
    <source>
        <dbReference type="ARBA" id="ARBA00023295"/>
    </source>
</evidence>
<dbReference type="InterPro" id="IPR025705">
    <property type="entry name" value="Beta_hexosaminidase_sua/sub"/>
</dbReference>
<dbReference type="Pfam" id="PF00728">
    <property type="entry name" value="Glyco_hydro_20"/>
    <property type="match status" value="1"/>
</dbReference>
<evidence type="ECO:0000256" key="9">
    <source>
        <dbReference type="SAM" id="SignalP"/>
    </source>
</evidence>
<dbReference type="InterPro" id="IPR029018">
    <property type="entry name" value="Hex-like_dom2"/>
</dbReference>
<dbReference type="InterPro" id="IPR052764">
    <property type="entry name" value="GH20_Enzymes"/>
</dbReference>
<gene>
    <name evidence="11" type="ORF">PM738_02695</name>
</gene>
<dbReference type="Pfam" id="PF07554">
    <property type="entry name" value="FIVAR"/>
    <property type="match status" value="3"/>
</dbReference>
<feature type="region of interest" description="Disordered" evidence="7">
    <location>
        <begin position="1969"/>
        <end position="1990"/>
    </location>
</feature>
<keyword evidence="8" id="KW-0812">Transmembrane</keyword>
<sequence length="2020" mass="227464">MRRTKRIIASLVAAVTVISQVMPMMKVTAATDNVRLATFNIEANMKTDVVKLNELLKRNNVDIVGLQEVDINTSRNPYNMLEKFVEQGDYAYSSFQKAIETGGGDYGVALLSNLELINTNGGVLNSEGIKEARAWQKGEIEVNGKVIAVYNTHLTHESVEARAKQLLELKATMDQDPAEYKVAFGDFNVDQNHNEIYPFLEDYNIANGKGGKWYDTFNGTDASMKTSAVDNIITSRNLEISNITMVETDLSDHNLFYADAKLLDQPVASRDYLDLVISDANALDEGKYSNASYNTLDEKLVAGELLDQNATQEQINKAVKDIQTAQDNLKTRYPNLALNKDVNYSGVEGDKNNNGEWVYPQFAGDKAIDGDAESRWSAAKQDEQWLIVDLGRVESIEHIILNFSSEAPEYSILVSKTGEEDSYQEIFSTVDGSQGNEIVKSIGFEKCEARYVKYVQHKMWKYDKNGKYYGSSIYEFEVYEQDPDAKDYSNIALNQPVSASSLEVGDGRFTAPMAVDGVVSEDSRVSFGKTADNQWLLVDLGSRKTVSEFVINYESCPPAFKIQVSTDGVNYQDVYEAADLSDGGPSEIKEIQIEATKARYVKYVQLKRWTHTNKNKYSGSIYEFEVYKERDHTVTTADEVLKSLNKEAPQINGNKIVLPAVPDGFEISLYGCDNKQVVAMDGTITRPLEDMDINVLYQVKNLNDETDIAYSEADINFIVPGAYNKEESINAKPNVMPGLREWKGNEGEFVLSKNPRIVIDSNDNEKTANTVKSFLKDMLGIEAIVEKGKPQIGDIYLQTGSSEIELGQEGYYMEVADYVKITAPTQKGLLYGGISVTQILYQDTNKNTIPKGIARDYPKYEVRSGMFDVGREFIDMDYLTEITKYMAWFKMSEVHIHINDVMDNKDSAFRLESDIPGLNEGHRYYTKEEYRNYQQVARDYGVKVITEFDTPAHSGVFAKVLPDDYMYDWKHLDIRKQEVYDFIEDLLDEYLDGDNPVITSDTFHIGTDEYNKSYSEEMRKYTDHFIKYVNNKGYKTRVWGSLGKNGFNGTTPVTNEATVNLWAPYWADVKETFDAGYDVINTVGGHLYIVPGEDHNPNKYSDYLDIENLYNNWDVNNFKHQRSNYLGTAIMQVAHPQTKGAEFALWNDYGGYESGITKYDMMIRAKDAIALVSEKTWFGEKSDNQTADEFLERVDSVNNYAPGANPRRYVESKTDVITSYDFENNLKDDSGNNYNATSQGTKFTEGKDGLGIGFDGNSYMSLPIKSVGFPYTVSFDIKPDGVMEPGTVLFEGKDGILYGALENGNIGYTREGQTYHYGTALETDKWSNITIVCDKKDTTLYIDGKKVSVASNIKKVSRNSSTTFVLPVEKIGNGFKGTIDNLTIYNRDLNAKEIADKNDATLSVIRENVALNKEASASSYYADHQKAEKAFDGIINQDAATAEQSRWASERTHDQWIQVDLNKVYKVDQIKITWEDAYGVDYELKGSVNGKDWFTIKNVTGNVAKENNHTGLGDIEARYIKLIGTKAANNAKYGYSIYEIEVYENPKNDLLRTISQVKDKLSEMNVGNFHGQIKEEAYQTFTAYLTNLENEVVGKESISEEEMLKFKEELSKKYTNLKKQVVRVDKGALETVLEVAESKLAEGYSEANSTVSSWQSFIQNKKAAEAMADRMDITQSDVDKMVSELQTALDNLTFRALESSFNELVALIDEVTKMETDYSAEMFKVMKGYLDQANALVALGAGEVVEKDVQANLTNLANEKAILISYWELKVSVEVAKEILDKEAVNLRPATLKVLQDAYEAGRKLIDDNSKELIVLQNAKQEINEAIEGLLEIVERKDLDKLIEQVKDLKEEDYTEESWKTFKNGYERAVTVNQDLDANEGAIQNAYDELLRAFNELKQVVNKDNLLLQIELAKQVLANKDKYDIELVKELEELLSQAVALIDNDVSSEDVNKMSDALLTKIEAVKASQKEEPKVEEQPGTEVSDKTKKNAKTGDETMLFEFAMISLVALLAVVRLRKKS</sequence>
<dbReference type="SUPFAM" id="SSF49785">
    <property type="entry name" value="Galactose-binding domain-like"/>
    <property type="match status" value="3"/>
</dbReference>
<dbReference type="Pfam" id="PF03372">
    <property type="entry name" value="Exo_endo_phos"/>
    <property type="match status" value="1"/>
</dbReference>
<name>A0AB35IG77_9FIRM</name>
<evidence type="ECO:0000259" key="10">
    <source>
        <dbReference type="PROSITE" id="PS50022"/>
    </source>
</evidence>
<feature type="signal peptide" evidence="9">
    <location>
        <begin position="1"/>
        <end position="29"/>
    </location>
</feature>